<organism evidence="3 4">
    <name type="scientific">Sphingobium boeckii</name>
    <dbReference type="NCBI Taxonomy" id="1082345"/>
    <lineage>
        <taxon>Bacteria</taxon>
        <taxon>Pseudomonadati</taxon>
        <taxon>Pseudomonadota</taxon>
        <taxon>Alphaproteobacteria</taxon>
        <taxon>Sphingomonadales</taxon>
        <taxon>Sphingomonadaceae</taxon>
        <taxon>Sphingobium</taxon>
    </lineage>
</organism>
<dbReference type="PROSITE" id="PS50911">
    <property type="entry name" value="CHAP"/>
    <property type="match status" value="1"/>
</dbReference>
<dbReference type="Pfam" id="PF05257">
    <property type="entry name" value="CHAP"/>
    <property type="match status" value="1"/>
</dbReference>
<dbReference type="RefSeq" id="WP_184015105.1">
    <property type="nucleotide sequence ID" value="NZ_JACIJC010000001.1"/>
</dbReference>
<dbReference type="Proteomes" id="UP000549617">
    <property type="component" value="Unassembled WGS sequence"/>
</dbReference>
<feature type="chain" id="PRO_5030634256" evidence="1">
    <location>
        <begin position="27"/>
        <end position="178"/>
    </location>
</feature>
<accession>A0A7W9AFH2</accession>
<evidence type="ECO:0000313" key="4">
    <source>
        <dbReference type="Proteomes" id="UP000549617"/>
    </source>
</evidence>
<evidence type="ECO:0000256" key="1">
    <source>
        <dbReference type="SAM" id="SignalP"/>
    </source>
</evidence>
<dbReference type="SUPFAM" id="SSF54001">
    <property type="entry name" value="Cysteine proteinases"/>
    <property type="match status" value="1"/>
</dbReference>
<gene>
    <name evidence="3" type="ORF">FHS49_000619</name>
</gene>
<protein>
    <submittedName>
        <fullName evidence="3">Surface antigen</fullName>
    </submittedName>
</protein>
<proteinExistence type="predicted"/>
<keyword evidence="4" id="KW-1185">Reference proteome</keyword>
<dbReference type="EMBL" id="JACIJC010000001">
    <property type="protein sequence ID" value="MBB5684628.1"/>
    <property type="molecule type" value="Genomic_DNA"/>
</dbReference>
<dbReference type="InterPro" id="IPR007921">
    <property type="entry name" value="CHAP_dom"/>
</dbReference>
<dbReference type="Gene3D" id="3.90.1720.10">
    <property type="entry name" value="endopeptidase domain like (from Nostoc punctiforme)"/>
    <property type="match status" value="1"/>
</dbReference>
<dbReference type="InterPro" id="IPR038765">
    <property type="entry name" value="Papain-like_cys_pep_sf"/>
</dbReference>
<feature type="signal peptide" evidence="1">
    <location>
        <begin position="1"/>
        <end position="26"/>
    </location>
</feature>
<comment type="caution">
    <text evidence="3">The sequence shown here is derived from an EMBL/GenBank/DDBJ whole genome shotgun (WGS) entry which is preliminary data.</text>
</comment>
<reference evidence="3 4" key="1">
    <citation type="submission" date="2020-08" db="EMBL/GenBank/DDBJ databases">
        <title>Genomic Encyclopedia of Type Strains, Phase IV (KMG-IV): sequencing the most valuable type-strain genomes for metagenomic binning, comparative biology and taxonomic classification.</title>
        <authorList>
            <person name="Goeker M."/>
        </authorList>
    </citation>
    <scope>NUCLEOTIDE SEQUENCE [LARGE SCALE GENOMIC DNA]</scope>
    <source>
        <strain evidence="3 4">DSM 25079</strain>
    </source>
</reference>
<dbReference type="AlphaFoldDB" id="A0A7W9AFH2"/>
<name>A0A7W9AFH2_9SPHN</name>
<evidence type="ECO:0000259" key="2">
    <source>
        <dbReference type="PROSITE" id="PS50911"/>
    </source>
</evidence>
<feature type="domain" description="Peptidase C51" evidence="2">
    <location>
        <begin position="8"/>
        <end position="129"/>
    </location>
</feature>
<evidence type="ECO:0000313" key="3">
    <source>
        <dbReference type="EMBL" id="MBB5684628.1"/>
    </source>
</evidence>
<keyword evidence="1" id="KW-0732">Signal</keyword>
<sequence>MTIRVTRAIFGSIMALGMMFASMAPAAAQYWQCAPYAREISGIQIRGNANTWWGQADGHYARGTTPKIGAVMAFKAHAKMRVGHVAMVSQIVSDREVLLTHANWSRGGQIERDVRAIDVSAAGDWSQVKVWYGPIGDLGMTSYPLYGFIYADQPEQEKPLLIASAGGGAGSHATLLRK</sequence>